<comment type="caution">
    <text evidence="1">The sequence shown here is derived from an EMBL/GenBank/DDBJ whole genome shotgun (WGS) entry which is preliminary data.</text>
</comment>
<protein>
    <submittedName>
        <fullName evidence="1">Uncharacterized protein</fullName>
    </submittedName>
</protein>
<dbReference type="InParanoid" id="A0A1Z5JXW8"/>
<evidence type="ECO:0000313" key="2">
    <source>
        <dbReference type="Proteomes" id="UP000198406"/>
    </source>
</evidence>
<evidence type="ECO:0000313" key="1">
    <source>
        <dbReference type="EMBL" id="GAX18844.1"/>
    </source>
</evidence>
<dbReference type="Proteomes" id="UP000198406">
    <property type="component" value="Unassembled WGS sequence"/>
</dbReference>
<keyword evidence="2" id="KW-1185">Reference proteome</keyword>
<proteinExistence type="predicted"/>
<sequence>MSNEYEDRSLLLGMIPYSLREPDQVVHWQKAGESPTYKLLRQPRNLEELTEDCKHGLAIWRDNDTLTYVTPPGTDDVWDRKKSSSFNSSLWMLLGGTALQIFGYSENAISETAAFFMNLVDRASEVFYLEAVDDPWGGTFDFGEGGYYCFTRLLKRGSVRRFIVKNVALSADQSRVLASHPNSMQMELSSCAFDDNGTAFVDELEKRQSSFGSLKTDMCCAFDHVNLRRIFKLKNVFDHLRLPYLADEVVLLSLSAHSESLELRIFSRALSVEDCSTLRIETKKLALYINHDIEEPFPTELMIAFWRRVSELGHFVELKVAIILCSDVERTPIPIAAPLMEEMTRAIMANRNLQILDLTTYNRDLEWRPHMATLFNSLKDHKELRTLRMEVDDESQDFGPGMCHLRNLLWQKRDITVTNCEGGIITDNNRICALYSLNRLYWGSASLVGPPTPHRSSLVTTALLKSTAQSFQRSSLLLADHLEVLHELVQSAQLDHDLSPASRKKKRRRKM</sequence>
<organism evidence="1 2">
    <name type="scientific">Fistulifera solaris</name>
    <name type="common">Oleaginous diatom</name>
    <dbReference type="NCBI Taxonomy" id="1519565"/>
    <lineage>
        <taxon>Eukaryota</taxon>
        <taxon>Sar</taxon>
        <taxon>Stramenopiles</taxon>
        <taxon>Ochrophyta</taxon>
        <taxon>Bacillariophyta</taxon>
        <taxon>Bacillariophyceae</taxon>
        <taxon>Bacillariophycidae</taxon>
        <taxon>Naviculales</taxon>
        <taxon>Naviculaceae</taxon>
        <taxon>Fistulifera</taxon>
    </lineage>
</organism>
<dbReference type="EMBL" id="BDSP01000132">
    <property type="protein sequence ID" value="GAX18844.1"/>
    <property type="molecule type" value="Genomic_DNA"/>
</dbReference>
<reference evidence="1 2" key="1">
    <citation type="journal article" date="2015" name="Plant Cell">
        <title>Oil accumulation by the oleaginous diatom Fistulifera solaris as revealed by the genome and transcriptome.</title>
        <authorList>
            <person name="Tanaka T."/>
            <person name="Maeda Y."/>
            <person name="Veluchamy A."/>
            <person name="Tanaka M."/>
            <person name="Abida H."/>
            <person name="Marechal E."/>
            <person name="Bowler C."/>
            <person name="Muto M."/>
            <person name="Sunaga Y."/>
            <person name="Tanaka M."/>
            <person name="Yoshino T."/>
            <person name="Taniguchi T."/>
            <person name="Fukuda Y."/>
            <person name="Nemoto M."/>
            <person name="Matsumoto M."/>
            <person name="Wong P.S."/>
            <person name="Aburatani S."/>
            <person name="Fujibuchi W."/>
        </authorList>
    </citation>
    <scope>NUCLEOTIDE SEQUENCE [LARGE SCALE GENOMIC DNA]</scope>
    <source>
        <strain evidence="1 2">JPCC DA0580</strain>
    </source>
</reference>
<gene>
    <name evidence="1" type="ORF">FisN_26Hh146</name>
</gene>
<accession>A0A1Z5JXW8</accession>
<dbReference type="AlphaFoldDB" id="A0A1Z5JXW8"/>
<name>A0A1Z5JXW8_FISSO</name>
<dbReference type="OrthoDB" id="120976at2759"/>